<dbReference type="Proteomes" id="UP000827724">
    <property type="component" value="Unassembled WGS sequence"/>
</dbReference>
<evidence type="ECO:0000256" key="4">
    <source>
        <dbReference type="PROSITE-ProRule" id="PRU00175"/>
    </source>
</evidence>
<dbReference type="InterPro" id="IPR001841">
    <property type="entry name" value="Znf_RING"/>
</dbReference>
<sequence length="317" mass="35340">MENSLTCNGPKCRKELTDRAVVTTCSHIFCLECVQQIGLASQENQRCTTCPICNAHLAKPEDVAVANLNPTEEYKTCALSGLNPNIIMECAGRAISFWAYQTTQNLHYQQHLYKTLSEKYSTLWARFERLYRDADAEINGATASQDVLQRKHDELAEAFKNNSRKLFQTQELYNKVKRKAELGQIERAASDAVDSSIPSVPQPVVNNQESNTFLSRHFRDNNERSFPLSRGMRYDAPAFSPGLSGSNLQQYERESNWLGKQPQPHGLARGDSMRPSGMNSPSFPQRPNGWAGVGLTSGLKVGQPTNHSGLDGSLRSL</sequence>
<name>A0A9P8TXB4_9HYPO</name>
<evidence type="ECO:0000256" key="3">
    <source>
        <dbReference type="ARBA" id="ARBA00022833"/>
    </source>
</evidence>
<evidence type="ECO:0000256" key="5">
    <source>
        <dbReference type="SAM" id="MobiDB-lite"/>
    </source>
</evidence>
<dbReference type="EMBL" id="JAIWOZ010000003">
    <property type="protein sequence ID" value="KAH6607927.1"/>
    <property type="molecule type" value="Genomic_DNA"/>
</dbReference>
<keyword evidence="2 4" id="KW-0863">Zinc-finger</keyword>
<proteinExistence type="predicted"/>
<reference evidence="7" key="1">
    <citation type="submission" date="2021-08" db="EMBL/GenBank/DDBJ databases">
        <title>Chromosome-Level Trichoderma cornu-damae using Hi-C Data.</title>
        <authorList>
            <person name="Kim C.S."/>
        </authorList>
    </citation>
    <scope>NUCLEOTIDE SEQUENCE</scope>
    <source>
        <strain evidence="7">KA19-0412C</strain>
    </source>
</reference>
<dbReference type="PROSITE" id="PS00518">
    <property type="entry name" value="ZF_RING_1"/>
    <property type="match status" value="1"/>
</dbReference>
<keyword evidence="8" id="KW-1185">Reference proteome</keyword>
<dbReference type="Gene3D" id="3.30.40.10">
    <property type="entry name" value="Zinc/RING finger domain, C3HC4 (zinc finger)"/>
    <property type="match status" value="1"/>
</dbReference>
<accession>A0A9P8TXB4</accession>
<comment type="caution">
    <text evidence="7">The sequence shown here is derived from an EMBL/GenBank/DDBJ whole genome shotgun (WGS) entry which is preliminary data.</text>
</comment>
<dbReference type="InterPro" id="IPR017907">
    <property type="entry name" value="Znf_RING_CS"/>
</dbReference>
<dbReference type="SUPFAM" id="SSF57850">
    <property type="entry name" value="RING/U-box"/>
    <property type="match status" value="1"/>
</dbReference>
<dbReference type="GO" id="GO:0000795">
    <property type="term" value="C:synaptonemal complex"/>
    <property type="evidence" value="ECO:0007669"/>
    <property type="project" value="InterPro"/>
</dbReference>
<evidence type="ECO:0000259" key="6">
    <source>
        <dbReference type="PROSITE" id="PS50089"/>
    </source>
</evidence>
<keyword evidence="3" id="KW-0862">Zinc</keyword>
<dbReference type="AlphaFoldDB" id="A0A9P8TXB4"/>
<dbReference type="PANTHER" id="PTHR14305:SF0">
    <property type="entry name" value="E3 UBIQUITIN-PROTEIN LIGASE CCNB1IP1"/>
    <property type="match status" value="1"/>
</dbReference>
<evidence type="ECO:0000256" key="2">
    <source>
        <dbReference type="ARBA" id="ARBA00022771"/>
    </source>
</evidence>
<evidence type="ECO:0000313" key="7">
    <source>
        <dbReference type="EMBL" id="KAH6607927.1"/>
    </source>
</evidence>
<dbReference type="Pfam" id="PF14634">
    <property type="entry name" value="zf-RING_5"/>
    <property type="match status" value="1"/>
</dbReference>
<dbReference type="InterPro" id="IPR042448">
    <property type="entry name" value="CCNB1IP1"/>
</dbReference>
<dbReference type="PANTHER" id="PTHR14305">
    <property type="entry name" value="E3 UBIQUITIN-PROTEIN LIGASE CCNB1IP1"/>
    <property type="match status" value="1"/>
</dbReference>
<evidence type="ECO:0000313" key="8">
    <source>
        <dbReference type="Proteomes" id="UP000827724"/>
    </source>
</evidence>
<feature type="region of interest" description="Disordered" evidence="5">
    <location>
        <begin position="190"/>
        <end position="215"/>
    </location>
</feature>
<gene>
    <name evidence="7" type="ORF">Trco_004240</name>
</gene>
<evidence type="ECO:0000256" key="1">
    <source>
        <dbReference type="ARBA" id="ARBA00022723"/>
    </source>
</evidence>
<dbReference type="OrthoDB" id="441210at2759"/>
<dbReference type="GO" id="GO:0008270">
    <property type="term" value="F:zinc ion binding"/>
    <property type="evidence" value="ECO:0007669"/>
    <property type="project" value="UniProtKB-KW"/>
</dbReference>
<dbReference type="GO" id="GO:0007131">
    <property type="term" value="P:reciprocal meiotic recombination"/>
    <property type="evidence" value="ECO:0007669"/>
    <property type="project" value="InterPro"/>
</dbReference>
<dbReference type="InterPro" id="IPR013083">
    <property type="entry name" value="Znf_RING/FYVE/PHD"/>
</dbReference>
<feature type="domain" description="RING-type" evidence="6">
    <location>
        <begin position="12"/>
        <end position="54"/>
    </location>
</feature>
<keyword evidence="1" id="KW-0479">Metal-binding</keyword>
<feature type="compositionally biased region" description="Polar residues" evidence="5">
    <location>
        <begin position="196"/>
        <end position="214"/>
    </location>
</feature>
<dbReference type="GO" id="GO:0061630">
    <property type="term" value="F:ubiquitin protein ligase activity"/>
    <property type="evidence" value="ECO:0007669"/>
    <property type="project" value="InterPro"/>
</dbReference>
<feature type="region of interest" description="Disordered" evidence="5">
    <location>
        <begin position="258"/>
        <end position="317"/>
    </location>
</feature>
<dbReference type="PROSITE" id="PS50089">
    <property type="entry name" value="ZF_RING_2"/>
    <property type="match status" value="1"/>
</dbReference>
<organism evidence="7 8">
    <name type="scientific">Trichoderma cornu-damae</name>
    <dbReference type="NCBI Taxonomy" id="654480"/>
    <lineage>
        <taxon>Eukaryota</taxon>
        <taxon>Fungi</taxon>
        <taxon>Dikarya</taxon>
        <taxon>Ascomycota</taxon>
        <taxon>Pezizomycotina</taxon>
        <taxon>Sordariomycetes</taxon>
        <taxon>Hypocreomycetidae</taxon>
        <taxon>Hypocreales</taxon>
        <taxon>Hypocreaceae</taxon>
        <taxon>Trichoderma</taxon>
    </lineage>
</organism>
<protein>
    <recommendedName>
        <fullName evidence="6">RING-type domain-containing protein</fullName>
    </recommendedName>
</protein>